<gene>
    <name evidence="1" type="ORF">DXC80_03760</name>
</gene>
<protein>
    <submittedName>
        <fullName evidence="1">Uncharacterized protein</fullName>
    </submittedName>
</protein>
<dbReference type="Proteomes" id="UP000260795">
    <property type="component" value="Unassembled WGS sequence"/>
</dbReference>
<organism evidence="1 2">
    <name type="scientific">Bacteroides uniformis</name>
    <dbReference type="NCBI Taxonomy" id="820"/>
    <lineage>
        <taxon>Bacteria</taxon>
        <taxon>Pseudomonadati</taxon>
        <taxon>Bacteroidota</taxon>
        <taxon>Bacteroidia</taxon>
        <taxon>Bacteroidales</taxon>
        <taxon>Bacteroidaceae</taxon>
        <taxon>Bacteroides</taxon>
    </lineage>
</organism>
<dbReference type="RefSeq" id="WP_117680690.1">
    <property type="nucleotide sequence ID" value="NZ_QSRK01000004.1"/>
</dbReference>
<evidence type="ECO:0000313" key="1">
    <source>
        <dbReference type="EMBL" id="RGL16295.1"/>
    </source>
</evidence>
<dbReference type="EMBL" id="QSRK01000004">
    <property type="protein sequence ID" value="RGL16295.1"/>
    <property type="molecule type" value="Genomic_DNA"/>
</dbReference>
<name>A0A3E4R8D4_BACUN</name>
<evidence type="ECO:0000313" key="2">
    <source>
        <dbReference type="Proteomes" id="UP000260795"/>
    </source>
</evidence>
<dbReference type="AlphaFoldDB" id="A0A3E4R8D4"/>
<accession>A0A3E4R8D4</accession>
<comment type="caution">
    <text evidence="1">The sequence shown here is derived from an EMBL/GenBank/DDBJ whole genome shotgun (WGS) entry which is preliminary data.</text>
</comment>
<proteinExistence type="predicted"/>
<sequence>MAKNYPNYDDLVQMYQDGDITAVDFVTQQSDEITAEYETFYKDEDLDRNSTNSAMAFMDYRADLFEESLSN</sequence>
<reference evidence="1 2" key="1">
    <citation type="submission" date="2018-08" db="EMBL/GenBank/DDBJ databases">
        <title>A genome reference for cultivated species of the human gut microbiota.</title>
        <authorList>
            <person name="Zou Y."/>
            <person name="Xue W."/>
            <person name="Luo G."/>
        </authorList>
    </citation>
    <scope>NUCLEOTIDE SEQUENCE [LARGE SCALE GENOMIC DNA]</scope>
    <source>
        <strain evidence="1 2">TF08-13</strain>
    </source>
</reference>